<name>A0A4C1ZMP7_EUMVA</name>
<gene>
    <name evidence="2" type="ORF">EVAR_61954_1</name>
</gene>
<reference evidence="2 3" key="1">
    <citation type="journal article" date="2019" name="Commun. Biol.">
        <title>The bagworm genome reveals a unique fibroin gene that provides high tensile strength.</title>
        <authorList>
            <person name="Kono N."/>
            <person name="Nakamura H."/>
            <person name="Ohtoshi R."/>
            <person name="Tomita M."/>
            <person name="Numata K."/>
            <person name="Arakawa K."/>
        </authorList>
    </citation>
    <scope>NUCLEOTIDE SEQUENCE [LARGE SCALE GENOMIC DNA]</scope>
</reference>
<evidence type="ECO:0000313" key="3">
    <source>
        <dbReference type="Proteomes" id="UP000299102"/>
    </source>
</evidence>
<evidence type="ECO:0000256" key="1">
    <source>
        <dbReference type="SAM" id="MobiDB-lite"/>
    </source>
</evidence>
<dbReference type="Proteomes" id="UP000299102">
    <property type="component" value="Unassembled WGS sequence"/>
</dbReference>
<comment type="caution">
    <text evidence="2">The sequence shown here is derived from an EMBL/GenBank/DDBJ whole genome shotgun (WGS) entry which is preliminary data.</text>
</comment>
<evidence type="ECO:0000313" key="2">
    <source>
        <dbReference type="EMBL" id="GBP88354.1"/>
    </source>
</evidence>
<protein>
    <submittedName>
        <fullName evidence="2">Uncharacterized protein</fullName>
    </submittedName>
</protein>
<proteinExistence type="predicted"/>
<feature type="region of interest" description="Disordered" evidence="1">
    <location>
        <begin position="75"/>
        <end position="94"/>
    </location>
</feature>
<sequence>MSITNVRYHVGIIEIFAGYRHLFGRRGPASRNAKFERASDAISSAKLPIAAVEHSQGAAAILSEVAAAVPAVTSLSRRRGGNGRSGSPRRSDDDRFAIVKCVRV</sequence>
<organism evidence="2 3">
    <name type="scientific">Eumeta variegata</name>
    <name type="common">Bagworm moth</name>
    <name type="synonym">Eumeta japonica</name>
    <dbReference type="NCBI Taxonomy" id="151549"/>
    <lineage>
        <taxon>Eukaryota</taxon>
        <taxon>Metazoa</taxon>
        <taxon>Ecdysozoa</taxon>
        <taxon>Arthropoda</taxon>
        <taxon>Hexapoda</taxon>
        <taxon>Insecta</taxon>
        <taxon>Pterygota</taxon>
        <taxon>Neoptera</taxon>
        <taxon>Endopterygota</taxon>
        <taxon>Lepidoptera</taxon>
        <taxon>Glossata</taxon>
        <taxon>Ditrysia</taxon>
        <taxon>Tineoidea</taxon>
        <taxon>Psychidae</taxon>
        <taxon>Oiketicinae</taxon>
        <taxon>Eumeta</taxon>
    </lineage>
</organism>
<keyword evidence="3" id="KW-1185">Reference proteome</keyword>
<accession>A0A4C1ZMP7</accession>
<dbReference type="AlphaFoldDB" id="A0A4C1ZMP7"/>
<dbReference type="EMBL" id="BGZK01001925">
    <property type="protein sequence ID" value="GBP88354.1"/>
    <property type="molecule type" value="Genomic_DNA"/>
</dbReference>